<dbReference type="InterPro" id="IPR001680">
    <property type="entry name" value="WD40_rpt"/>
</dbReference>
<dbReference type="GO" id="GO:0032878">
    <property type="term" value="P:regulation of establishment or maintenance of cell polarity"/>
    <property type="evidence" value="ECO:0007669"/>
    <property type="project" value="TreeGrafter"/>
</dbReference>
<sequence>MIYCSKTLQHGFPHKPTALAWDPSLRLLCIGTATGAVKVFGRPGVEFYGQHQNPIAVTQAVFLPNQGRVVTLCDDNSLHLWEVNKSSLVEMKSQALEGKLKKISTMCVESAGKYLLLGTEGGNIYLLDLATFTMTPDIIYQDVVMQNSGNIFDQRQLLSICRTFKVKVARINVPQDYKLNPGAVEAIFEQPEQPNHILIGYNRGLIVLWNRSDNTSIKTFVSNQQLEALCWHEDGKTFTSSHNDGSYMVWDLDQNEKPSRDPVTTYGPFACRAIPKIIRKELKGKSLIVFSGGLPRSSGSDKYTVSVIHDDQHVAFDFTSKVIDFIVIESRSENDEDEDVQNNHATNGLNKGEPDALVVLAEEELVVIDLQSKDWKMINLPYLVSLHASAVTCSQHVSGVPDEFWEQLKDAGKAQTNNIYSARPWPIDGGKLLCSKGITPHKELLLTGHEDGTVRFWDAGGVTLTPIYKFSTSQFFAGDDLEEAVPDPEDVDDDWPPFRKTGVFDPYSDDPRFAVKKVVLCPLSGSLIVAGTAGHVVVAKFDTEVLDAEVKVTTMNIVSDRDGFVWKGHNQLPPKLGETHQPRGFQATSILQLHPPAAVTACALQADWGLVAAGTAHGLALFDYLKNKPVMVKCTLNPNDLTGAGDTPISRRKSFKKSLRESFRRLRKGRSQRRANTETTPTTNSPPNRKPPQSEDGQFSPLEAKPVERQIEARPVDDSMSSFVRCLYFARTFLINVQNTNPTLWAGINNGTVYTFTITVPSSSKRDTDDVACYIAKEIQLKHRAPVIAIAVLDGSNRPLPEPLEVEKGVAPLPDTTQPHRVIIASEEQFKIFTLPAVKAFCKFKLTAQDGARVRRMAFGTFSCKNPDTEATHSEIDLLCLTNIGDCLVFSIPDLKRQLNAAAIKREDINGISSLVFTKNAEALYLHSSSELQRLSLSATCATTARCYLPQPSGEREDAASDDANSEGEEAQNETPLVNGNADSKEGSVGGEKTEEVRENGEEALHNVTVSSSVGDITIDSVKDYLGSGEELNRRISGMCVTKTVTTVISSSQDGAVTSSSTTTTTTTAAGAQENILKIQFENSYTLFHWLLRVNRFTMPCKIGVDETSPTGEGHFLEERETSNLTVLVKTPSFVTIVSCRETHLIEVAPKSKIIVEFHPCQSVHGLFAVLIKSDILLRAPLASAEELDSDGQLNGDA</sequence>
<evidence type="ECO:0000256" key="3">
    <source>
        <dbReference type="ARBA" id="ARBA00022574"/>
    </source>
</evidence>
<dbReference type="PANTHER" id="PTHR10241">
    <property type="entry name" value="LETHAL 2 GIANT LARVAE PROTEIN"/>
    <property type="match status" value="1"/>
</dbReference>
<dbReference type="GO" id="GO:0030866">
    <property type="term" value="P:cortical actin cytoskeleton organization"/>
    <property type="evidence" value="ECO:0007669"/>
    <property type="project" value="TreeGrafter"/>
</dbReference>
<keyword evidence="2" id="KW-0268">Exocytosis</keyword>
<dbReference type="InterPro" id="IPR013577">
    <property type="entry name" value="LLGL2"/>
</dbReference>
<dbReference type="GO" id="GO:0005096">
    <property type="term" value="F:GTPase activator activity"/>
    <property type="evidence" value="ECO:0007669"/>
    <property type="project" value="TreeGrafter"/>
</dbReference>
<feature type="repeat" description="WD" evidence="5">
    <location>
        <begin position="439"/>
        <end position="458"/>
    </location>
</feature>
<organism evidence="8 9">
    <name type="scientific">Tenebrio molitor</name>
    <name type="common">Yellow mealworm beetle</name>
    <dbReference type="NCBI Taxonomy" id="7067"/>
    <lineage>
        <taxon>Eukaryota</taxon>
        <taxon>Metazoa</taxon>
        <taxon>Ecdysozoa</taxon>
        <taxon>Arthropoda</taxon>
        <taxon>Hexapoda</taxon>
        <taxon>Insecta</taxon>
        <taxon>Pterygota</taxon>
        <taxon>Neoptera</taxon>
        <taxon>Endopterygota</taxon>
        <taxon>Coleoptera</taxon>
        <taxon>Polyphaga</taxon>
        <taxon>Cucujiformia</taxon>
        <taxon>Tenebrionidae</taxon>
        <taxon>Tenebrio</taxon>
    </lineage>
</organism>
<feature type="domain" description="Lethal giant larvae homologue 2" evidence="7">
    <location>
        <begin position="263"/>
        <end position="376"/>
    </location>
</feature>
<dbReference type="GO" id="GO:0006887">
    <property type="term" value="P:exocytosis"/>
    <property type="evidence" value="ECO:0007669"/>
    <property type="project" value="UniProtKB-KW"/>
</dbReference>
<accession>A0A8J6HH38</accession>
<feature type="compositionally biased region" description="Acidic residues" evidence="6">
    <location>
        <begin position="960"/>
        <end position="972"/>
    </location>
</feature>
<evidence type="ECO:0000256" key="1">
    <source>
        <dbReference type="ARBA" id="ARBA00008070"/>
    </source>
</evidence>
<evidence type="ECO:0000256" key="2">
    <source>
        <dbReference type="ARBA" id="ARBA00022483"/>
    </source>
</evidence>
<feature type="compositionally biased region" description="Polar residues" evidence="6">
    <location>
        <begin position="973"/>
        <end position="982"/>
    </location>
</feature>
<dbReference type="PANTHER" id="PTHR10241:SF29">
    <property type="entry name" value="LETHAL(2) GIANT LARVAE PROTEIN"/>
    <property type="match status" value="1"/>
</dbReference>
<feature type="repeat" description="WD" evidence="5">
    <location>
        <begin position="226"/>
        <end position="260"/>
    </location>
</feature>
<dbReference type="EMBL" id="JABDTM020024431">
    <property type="protein sequence ID" value="KAH0814288.1"/>
    <property type="molecule type" value="Genomic_DNA"/>
</dbReference>
<reference evidence="8" key="2">
    <citation type="submission" date="2021-08" db="EMBL/GenBank/DDBJ databases">
        <authorList>
            <person name="Eriksson T."/>
        </authorList>
    </citation>
    <scope>NUCLEOTIDE SEQUENCE</scope>
    <source>
        <strain evidence="8">Stoneville</strain>
        <tissue evidence="8">Whole head</tissue>
    </source>
</reference>
<dbReference type="PROSITE" id="PS50082">
    <property type="entry name" value="WD_REPEATS_2"/>
    <property type="match status" value="2"/>
</dbReference>
<keyword evidence="3 5" id="KW-0853">WD repeat</keyword>
<dbReference type="GO" id="GO:0019905">
    <property type="term" value="F:syntaxin binding"/>
    <property type="evidence" value="ECO:0007669"/>
    <property type="project" value="TreeGrafter"/>
</dbReference>
<gene>
    <name evidence="8" type="ORF">GEV33_008502</name>
</gene>
<dbReference type="InterPro" id="IPR036322">
    <property type="entry name" value="WD40_repeat_dom_sf"/>
</dbReference>
<keyword evidence="4" id="KW-0677">Repeat</keyword>
<reference evidence="8" key="1">
    <citation type="journal article" date="2020" name="J Insects Food Feed">
        <title>The yellow mealworm (Tenebrio molitor) genome: a resource for the emerging insects as food and feed industry.</title>
        <authorList>
            <person name="Eriksson T."/>
            <person name="Andere A."/>
            <person name="Kelstrup H."/>
            <person name="Emery V."/>
            <person name="Picard C."/>
        </authorList>
    </citation>
    <scope>NUCLEOTIDE SEQUENCE</scope>
    <source>
        <strain evidence="8">Stoneville</strain>
        <tissue evidence="8">Whole head</tissue>
    </source>
</reference>
<feature type="compositionally biased region" description="Low complexity" evidence="6">
    <location>
        <begin position="677"/>
        <end position="687"/>
    </location>
</feature>
<dbReference type="GO" id="GO:0051294">
    <property type="term" value="P:establishment of spindle orientation"/>
    <property type="evidence" value="ECO:0007669"/>
    <property type="project" value="TreeGrafter"/>
</dbReference>
<dbReference type="InterPro" id="IPR015943">
    <property type="entry name" value="WD40/YVTN_repeat-like_dom_sf"/>
</dbReference>
<feature type="region of interest" description="Disordered" evidence="6">
    <location>
        <begin position="638"/>
        <end position="703"/>
    </location>
</feature>
<comment type="caution">
    <text evidence="8">The sequence shown here is derived from an EMBL/GenBank/DDBJ whole genome shotgun (WGS) entry which is preliminary data.</text>
</comment>
<evidence type="ECO:0000313" key="9">
    <source>
        <dbReference type="Proteomes" id="UP000719412"/>
    </source>
</evidence>
<dbReference type="PRINTS" id="PR00962">
    <property type="entry name" value="LETHAL2GIANT"/>
</dbReference>
<dbReference type="GO" id="GO:0045159">
    <property type="term" value="F:myosin II binding"/>
    <property type="evidence" value="ECO:0007669"/>
    <property type="project" value="TreeGrafter"/>
</dbReference>
<dbReference type="GO" id="GO:0006893">
    <property type="term" value="P:Golgi to plasma membrane transport"/>
    <property type="evidence" value="ECO:0007669"/>
    <property type="project" value="TreeGrafter"/>
</dbReference>
<dbReference type="Pfam" id="PF00400">
    <property type="entry name" value="WD40"/>
    <property type="match status" value="2"/>
</dbReference>
<comment type="similarity">
    <text evidence="1">Belongs to the WD repeat L(2)GL family.</text>
</comment>
<evidence type="ECO:0000256" key="5">
    <source>
        <dbReference type="PROSITE-ProRule" id="PRU00221"/>
    </source>
</evidence>
<keyword evidence="9" id="KW-1185">Reference proteome</keyword>
<dbReference type="InterPro" id="IPR000664">
    <property type="entry name" value="Lethal2_giant"/>
</dbReference>
<dbReference type="Pfam" id="PF08366">
    <property type="entry name" value="LLGL"/>
    <property type="match status" value="1"/>
</dbReference>
<evidence type="ECO:0000259" key="7">
    <source>
        <dbReference type="Pfam" id="PF08366"/>
    </source>
</evidence>
<dbReference type="SUPFAM" id="SSF50978">
    <property type="entry name" value="WD40 repeat-like"/>
    <property type="match status" value="2"/>
</dbReference>
<dbReference type="SMART" id="SM00320">
    <property type="entry name" value="WD40"/>
    <property type="match status" value="6"/>
</dbReference>
<dbReference type="GO" id="GO:0005886">
    <property type="term" value="C:plasma membrane"/>
    <property type="evidence" value="ECO:0007669"/>
    <property type="project" value="TreeGrafter"/>
</dbReference>
<dbReference type="GO" id="GO:0008593">
    <property type="term" value="P:regulation of Notch signaling pathway"/>
    <property type="evidence" value="ECO:0007669"/>
    <property type="project" value="TreeGrafter"/>
</dbReference>
<protein>
    <recommendedName>
        <fullName evidence="7">Lethal giant larvae homologue 2 domain-containing protein</fullName>
    </recommendedName>
</protein>
<feature type="region of interest" description="Disordered" evidence="6">
    <location>
        <begin position="952"/>
        <end position="1000"/>
    </location>
</feature>
<dbReference type="Gene3D" id="2.130.10.10">
    <property type="entry name" value="YVTN repeat-like/Quinoprotein amine dehydrogenase"/>
    <property type="match status" value="2"/>
</dbReference>
<evidence type="ECO:0000313" key="8">
    <source>
        <dbReference type="EMBL" id="KAH0814288.1"/>
    </source>
</evidence>
<evidence type="ECO:0000256" key="4">
    <source>
        <dbReference type="ARBA" id="ARBA00022737"/>
    </source>
</evidence>
<evidence type="ECO:0000256" key="6">
    <source>
        <dbReference type="SAM" id="MobiDB-lite"/>
    </source>
</evidence>
<proteinExistence type="inferred from homology"/>
<name>A0A8J6HH38_TENMO</name>
<dbReference type="GO" id="GO:0030864">
    <property type="term" value="C:cortical actin cytoskeleton"/>
    <property type="evidence" value="ECO:0007669"/>
    <property type="project" value="TreeGrafter"/>
</dbReference>
<dbReference type="AlphaFoldDB" id="A0A8J6HH38"/>
<dbReference type="Proteomes" id="UP000719412">
    <property type="component" value="Unassembled WGS sequence"/>
</dbReference>